<proteinExistence type="predicted"/>
<reference evidence="1 2" key="1">
    <citation type="submission" date="2013-02" db="EMBL/GenBank/DDBJ databases">
        <authorList>
            <person name="Harkins D.M."/>
            <person name="Durkin A.S."/>
            <person name="Brinkac L.M."/>
            <person name="Haft D.H."/>
            <person name="Selengut J.D."/>
            <person name="Sanka R."/>
            <person name="DePew J."/>
            <person name="Purushe J."/>
            <person name="Tulsiani S.M."/>
            <person name="Graham G.C."/>
            <person name="Burns M.-A."/>
            <person name="Dohnt M.F."/>
            <person name="Smythe L.D."/>
            <person name="McKay D.B."/>
            <person name="Craig S.B."/>
            <person name="Vinetz J.M."/>
            <person name="Sutton G.G."/>
            <person name="Nierman W.C."/>
            <person name="Fouts D.E."/>
        </authorList>
    </citation>
    <scope>NUCLEOTIDE SEQUENCE [LARGE SCALE GENOMIC DNA]</scope>
    <source>
        <strain evidence="1 2">LT2186</strain>
    </source>
</reference>
<gene>
    <name evidence="1" type="ORF">LEP1GSC151_2289</name>
</gene>
<accession>M3I492</accession>
<organism evidence="1 2">
    <name type="scientific">Leptospira interrogans serovar Grippotyphosa str. LT2186</name>
    <dbReference type="NCBI Taxonomy" id="1001599"/>
    <lineage>
        <taxon>Bacteria</taxon>
        <taxon>Pseudomonadati</taxon>
        <taxon>Spirochaetota</taxon>
        <taxon>Spirochaetia</taxon>
        <taxon>Leptospirales</taxon>
        <taxon>Leptospiraceae</taxon>
        <taxon>Leptospira</taxon>
    </lineage>
</organism>
<evidence type="ECO:0000313" key="1">
    <source>
        <dbReference type="EMBL" id="EMG10226.1"/>
    </source>
</evidence>
<comment type="caution">
    <text evidence="1">The sequence shown here is derived from an EMBL/GenBank/DDBJ whole genome shotgun (WGS) entry which is preliminary data.</text>
</comment>
<dbReference type="EMBL" id="AFME02000267">
    <property type="protein sequence ID" value="EMG10226.1"/>
    <property type="molecule type" value="Genomic_DNA"/>
</dbReference>
<evidence type="ECO:0000313" key="2">
    <source>
        <dbReference type="Proteomes" id="UP000011776"/>
    </source>
</evidence>
<sequence length="38" mass="4363">MFPLVVCYRKSKIKERKPTLVFSGNIPSEKFEGKNGFS</sequence>
<name>M3I492_LEPIR</name>
<dbReference type="AlphaFoldDB" id="M3I492"/>
<dbReference type="Proteomes" id="UP000011776">
    <property type="component" value="Unassembled WGS sequence"/>
</dbReference>
<protein>
    <submittedName>
        <fullName evidence="1">Uncharacterized protein</fullName>
    </submittedName>
</protein>
<dbReference type="BioCyc" id="LINT1001599:G11K9-956-MONOMER"/>